<evidence type="ECO:0000256" key="4">
    <source>
        <dbReference type="ARBA" id="ARBA00023136"/>
    </source>
</evidence>
<name>A0A318LQV1_9PSEU</name>
<keyword evidence="8" id="KW-1185">Reference proteome</keyword>
<sequence>MAPPTGARAQPERVVKRTRISAAWVAAIVGVLVLILLLIFILQNQDSATVNFLWMSGSLPVGVGVLLAAVGGALLVALLGAARILQLRHRFRKANGGRHQA</sequence>
<comment type="caution">
    <text evidence="7">The sequence shown here is derived from an EMBL/GenBank/DDBJ whole genome shotgun (WGS) entry which is preliminary data.</text>
</comment>
<evidence type="ECO:0000259" key="6">
    <source>
        <dbReference type="Pfam" id="PF06305"/>
    </source>
</evidence>
<feature type="transmembrane region" description="Helical" evidence="5">
    <location>
        <begin position="21"/>
        <end position="42"/>
    </location>
</feature>
<dbReference type="Proteomes" id="UP000247892">
    <property type="component" value="Unassembled WGS sequence"/>
</dbReference>
<organism evidence="7 8">
    <name type="scientific">Prauserella flavalba</name>
    <dbReference type="NCBI Taxonomy" id="1477506"/>
    <lineage>
        <taxon>Bacteria</taxon>
        <taxon>Bacillati</taxon>
        <taxon>Actinomycetota</taxon>
        <taxon>Actinomycetes</taxon>
        <taxon>Pseudonocardiales</taxon>
        <taxon>Pseudonocardiaceae</taxon>
        <taxon>Prauserella</taxon>
    </lineage>
</organism>
<gene>
    <name evidence="7" type="ORF">BA062_09915</name>
</gene>
<proteinExistence type="predicted"/>
<keyword evidence="3 5" id="KW-1133">Transmembrane helix</keyword>
<dbReference type="Pfam" id="PF06305">
    <property type="entry name" value="LapA_dom"/>
    <property type="match status" value="1"/>
</dbReference>
<evidence type="ECO:0000256" key="3">
    <source>
        <dbReference type="ARBA" id="ARBA00022989"/>
    </source>
</evidence>
<dbReference type="AlphaFoldDB" id="A0A318LQV1"/>
<evidence type="ECO:0000313" key="8">
    <source>
        <dbReference type="Proteomes" id="UP000247892"/>
    </source>
</evidence>
<feature type="transmembrane region" description="Helical" evidence="5">
    <location>
        <begin position="62"/>
        <end position="85"/>
    </location>
</feature>
<dbReference type="GO" id="GO:0005886">
    <property type="term" value="C:plasma membrane"/>
    <property type="evidence" value="ECO:0007669"/>
    <property type="project" value="InterPro"/>
</dbReference>
<protein>
    <recommendedName>
        <fullName evidence="6">Lipopolysaccharide assembly protein A domain-containing protein</fullName>
    </recommendedName>
</protein>
<feature type="domain" description="Lipopolysaccharide assembly protein A" evidence="6">
    <location>
        <begin position="43"/>
        <end position="95"/>
    </location>
</feature>
<keyword evidence="4 5" id="KW-0472">Membrane</keyword>
<keyword evidence="1" id="KW-1003">Cell membrane</keyword>
<dbReference type="EMBL" id="MASU01000005">
    <property type="protein sequence ID" value="PXY36876.1"/>
    <property type="molecule type" value="Genomic_DNA"/>
</dbReference>
<evidence type="ECO:0000256" key="1">
    <source>
        <dbReference type="ARBA" id="ARBA00022475"/>
    </source>
</evidence>
<accession>A0A318LQV1</accession>
<evidence type="ECO:0000256" key="2">
    <source>
        <dbReference type="ARBA" id="ARBA00022692"/>
    </source>
</evidence>
<evidence type="ECO:0000256" key="5">
    <source>
        <dbReference type="SAM" id="Phobius"/>
    </source>
</evidence>
<keyword evidence="2 5" id="KW-0812">Transmembrane</keyword>
<evidence type="ECO:0000313" key="7">
    <source>
        <dbReference type="EMBL" id="PXY36876.1"/>
    </source>
</evidence>
<reference evidence="7 8" key="1">
    <citation type="submission" date="2016-07" db="EMBL/GenBank/DDBJ databases">
        <title>Draft genome sequence of Prauserella sp. YIM 121212, isolated from alkaline soil.</title>
        <authorList>
            <person name="Ruckert C."/>
            <person name="Albersmeier A."/>
            <person name="Jiang C.-L."/>
            <person name="Jiang Y."/>
            <person name="Kalinowski J."/>
            <person name="Schneider O."/>
            <person name="Winkler A."/>
            <person name="Zotchev S.B."/>
        </authorList>
    </citation>
    <scope>NUCLEOTIDE SEQUENCE [LARGE SCALE GENOMIC DNA]</scope>
    <source>
        <strain evidence="7 8">YIM 121212</strain>
    </source>
</reference>
<dbReference type="InterPro" id="IPR010445">
    <property type="entry name" value="LapA_dom"/>
</dbReference>